<dbReference type="EMBL" id="HBKN01018354">
    <property type="protein sequence ID" value="CAE2298139.1"/>
    <property type="molecule type" value="Transcribed_RNA"/>
</dbReference>
<accession>A0A7S4NMF7</accession>
<evidence type="ECO:0000256" key="1">
    <source>
        <dbReference type="SAM" id="MobiDB-lite"/>
    </source>
</evidence>
<name>A0A7S4NMF7_GUITH</name>
<feature type="region of interest" description="Disordered" evidence="1">
    <location>
        <begin position="169"/>
        <end position="205"/>
    </location>
</feature>
<evidence type="ECO:0000313" key="2">
    <source>
        <dbReference type="EMBL" id="CAE2298139.1"/>
    </source>
</evidence>
<organism evidence="2">
    <name type="scientific">Guillardia theta</name>
    <name type="common">Cryptophyte</name>
    <name type="synonym">Cryptomonas phi</name>
    <dbReference type="NCBI Taxonomy" id="55529"/>
    <lineage>
        <taxon>Eukaryota</taxon>
        <taxon>Cryptophyceae</taxon>
        <taxon>Pyrenomonadales</taxon>
        <taxon>Geminigeraceae</taxon>
        <taxon>Guillardia</taxon>
    </lineage>
</organism>
<feature type="region of interest" description="Disordered" evidence="1">
    <location>
        <begin position="295"/>
        <end position="314"/>
    </location>
</feature>
<reference evidence="2" key="1">
    <citation type="submission" date="2021-01" db="EMBL/GenBank/DDBJ databases">
        <authorList>
            <person name="Corre E."/>
            <person name="Pelletier E."/>
            <person name="Niang G."/>
            <person name="Scheremetjew M."/>
            <person name="Finn R."/>
            <person name="Kale V."/>
            <person name="Holt S."/>
            <person name="Cochrane G."/>
            <person name="Meng A."/>
            <person name="Brown T."/>
            <person name="Cohen L."/>
        </authorList>
    </citation>
    <scope>NUCLEOTIDE SEQUENCE</scope>
    <source>
        <strain evidence="2">CCMP 2712</strain>
    </source>
</reference>
<feature type="region of interest" description="Disordered" evidence="1">
    <location>
        <begin position="1"/>
        <end position="70"/>
    </location>
</feature>
<feature type="compositionally biased region" description="Acidic residues" evidence="1">
    <location>
        <begin position="190"/>
        <end position="202"/>
    </location>
</feature>
<dbReference type="AlphaFoldDB" id="A0A7S4NMF7"/>
<gene>
    <name evidence="2" type="ORF">GTHE00462_LOCUS14472</name>
</gene>
<protein>
    <submittedName>
        <fullName evidence="2">Uncharacterized protein</fullName>
    </submittedName>
</protein>
<sequence length="758" mass="83401">MSIASLRSMEDDGDEDVPPPTPSSRRKAGSSGPMFFDEEEDELLSEAPHSIFPGQSRCGGSQKKNKTETSCCSALGQPMELSACSSDLSHETAASCQAQLSPHGAFSSQALPMICERSSSFSGSRRSGRSRYQPLSLALANDHGAEDSRTYLLSPGQSAVYARRRAAKAALGSDGESMEEQKERKRVMPESEDYFGGEDESYPEPKPDYDEFSLIGKESPRYGVECQQLDELLLSRGELNSRQDRLEILTRLLEDDEAFYARVQSGELCKNLASFIQSAEVVELLIEGMLGMESLSSPEAKDETETSESSCIRPDQGNKISHMNSFHRLPALACELICGPHAYGSFCMKTIADSGALMRKVVHFLRYCTATVEQGSESREQDKQLVGQLEFHCMLWSRLCISFVSGGSDSPCLVKFLEALHADTRSFISCAHKLLWLPCVSAMFEQAVQADRERLNMWVESGVVSMLLSSLNGDPVEIDSCRMVAQQSCKKTCRAEAASGVLVSLLTPSGKGEALQCFEKEDFIACVLELCHQHTLQRKCWSLPVLEALLKLEMDDPTTDPNNTPPIIAGLASRGSRVLCHLEDEEDEETCMQQHFTPSGLCALYLLNVFAQIQIIRENHPAGVQFETLLNHVAMRTLMLYKQSRSSCMIHLRAVDLMVRFANARDMSPLLTLIRKCDLLGHLSSALGVARQESSWPSASCSRAHLPQLVKAILTRTREVQRGTRDMANTGQGKDLILLLSASSVWPKVAGMGAGGEN</sequence>
<proteinExistence type="predicted"/>
<feature type="compositionally biased region" description="Basic and acidic residues" evidence="1">
    <location>
        <begin position="179"/>
        <end position="189"/>
    </location>
</feature>